<name>G2GFH0_9ACTN</name>
<dbReference type="RefSeq" id="WP_007498317.1">
    <property type="nucleotide sequence ID" value="NZ_AGBF01000080.1"/>
</dbReference>
<sequence length="81" mass="8213">MSDVITLSVPGISCGDCRQTLKGAVGALPGVSTARVDLEGRTMTAAFERAAMLPGIVAAVEAAGYEIAGYEVGGHMERTAS</sequence>
<gene>
    <name evidence="3" type="ORF">SZN_21271</name>
</gene>
<protein>
    <recommendedName>
        <fullName evidence="2">HMA domain-containing protein</fullName>
    </recommendedName>
</protein>
<dbReference type="Proteomes" id="UP000004217">
    <property type="component" value="Unassembled WGS sequence"/>
</dbReference>
<dbReference type="OrthoDB" id="9813965at2"/>
<dbReference type="SUPFAM" id="SSF55008">
    <property type="entry name" value="HMA, heavy metal-associated domain"/>
    <property type="match status" value="1"/>
</dbReference>
<comment type="caution">
    <text evidence="3">The sequence shown here is derived from an EMBL/GenBank/DDBJ whole genome shotgun (WGS) entry which is preliminary data.</text>
</comment>
<feature type="domain" description="HMA" evidence="2">
    <location>
        <begin position="3"/>
        <end position="68"/>
    </location>
</feature>
<dbReference type="Gene3D" id="3.30.70.100">
    <property type="match status" value="1"/>
</dbReference>
<dbReference type="AlphaFoldDB" id="G2GFH0"/>
<evidence type="ECO:0000256" key="1">
    <source>
        <dbReference type="ARBA" id="ARBA00022723"/>
    </source>
</evidence>
<proteinExistence type="predicted"/>
<dbReference type="EMBL" id="AGBF01000080">
    <property type="protein sequence ID" value="EGX57722.1"/>
    <property type="molecule type" value="Genomic_DNA"/>
</dbReference>
<keyword evidence="4" id="KW-1185">Reference proteome</keyword>
<dbReference type="PATRIC" id="fig|700597.3.peg.4178"/>
<organism evidence="3 4">
    <name type="scientific">Streptomyces zinciresistens K42</name>
    <dbReference type="NCBI Taxonomy" id="700597"/>
    <lineage>
        <taxon>Bacteria</taxon>
        <taxon>Bacillati</taxon>
        <taxon>Actinomycetota</taxon>
        <taxon>Actinomycetes</taxon>
        <taxon>Kitasatosporales</taxon>
        <taxon>Streptomycetaceae</taxon>
        <taxon>Streptomyces</taxon>
    </lineage>
</organism>
<dbReference type="CDD" id="cd00371">
    <property type="entry name" value="HMA"/>
    <property type="match status" value="1"/>
</dbReference>
<dbReference type="Pfam" id="PF00403">
    <property type="entry name" value="HMA"/>
    <property type="match status" value="1"/>
</dbReference>
<evidence type="ECO:0000313" key="4">
    <source>
        <dbReference type="Proteomes" id="UP000004217"/>
    </source>
</evidence>
<evidence type="ECO:0000313" key="3">
    <source>
        <dbReference type="EMBL" id="EGX57722.1"/>
    </source>
</evidence>
<dbReference type="InterPro" id="IPR006121">
    <property type="entry name" value="HMA_dom"/>
</dbReference>
<dbReference type="InterPro" id="IPR017969">
    <property type="entry name" value="Heavy-metal-associated_CS"/>
</dbReference>
<keyword evidence="1" id="KW-0479">Metal-binding</keyword>
<reference evidence="3 4" key="1">
    <citation type="submission" date="2011-08" db="EMBL/GenBank/DDBJ databases">
        <authorList>
            <person name="Lin Y."/>
            <person name="Hao X."/>
            <person name="Johnstone L."/>
            <person name="Miller S.J."/>
            <person name="Wei G."/>
            <person name="Rensing C."/>
        </authorList>
    </citation>
    <scope>NUCLEOTIDE SEQUENCE [LARGE SCALE GENOMIC DNA]</scope>
    <source>
        <strain evidence="3 4">K42</strain>
    </source>
</reference>
<dbReference type="InterPro" id="IPR036163">
    <property type="entry name" value="HMA_dom_sf"/>
</dbReference>
<accession>G2GFH0</accession>
<dbReference type="GO" id="GO:0046872">
    <property type="term" value="F:metal ion binding"/>
    <property type="evidence" value="ECO:0007669"/>
    <property type="project" value="UniProtKB-KW"/>
</dbReference>
<evidence type="ECO:0000259" key="2">
    <source>
        <dbReference type="PROSITE" id="PS50846"/>
    </source>
</evidence>
<dbReference type="PROSITE" id="PS50846">
    <property type="entry name" value="HMA_2"/>
    <property type="match status" value="1"/>
</dbReference>
<dbReference type="PROSITE" id="PS01047">
    <property type="entry name" value="HMA_1"/>
    <property type="match status" value="1"/>
</dbReference>